<reference evidence="3" key="1">
    <citation type="journal article" date="2006" name="PLoS Biol.">
        <title>Macronuclear genome sequence of the ciliate Tetrahymena thermophila, a model eukaryote.</title>
        <authorList>
            <person name="Eisen J.A."/>
            <person name="Coyne R.S."/>
            <person name="Wu M."/>
            <person name="Wu D."/>
            <person name="Thiagarajan M."/>
            <person name="Wortman J.R."/>
            <person name="Badger J.H."/>
            <person name="Ren Q."/>
            <person name="Amedeo P."/>
            <person name="Jones K.M."/>
            <person name="Tallon L.J."/>
            <person name="Delcher A.L."/>
            <person name="Salzberg S.L."/>
            <person name="Silva J.C."/>
            <person name="Haas B.J."/>
            <person name="Majoros W.H."/>
            <person name="Farzad M."/>
            <person name="Carlton J.M."/>
            <person name="Smith R.K. Jr."/>
            <person name="Garg J."/>
            <person name="Pearlman R.E."/>
            <person name="Karrer K.M."/>
            <person name="Sun L."/>
            <person name="Manning G."/>
            <person name="Elde N.C."/>
            <person name="Turkewitz A.P."/>
            <person name="Asai D.J."/>
            <person name="Wilkes D.E."/>
            <person name="Wang Y."/>
            <person name="Cai H."/>
            <person name="Collins K."/>
            <person name="Stewart B.A."/>
            <person name="Lee S.R."/>
            <person name="Wilamowska K."/>
            <person name="Weinberg Z."/>
            <person name="Ruzzo W.L."/>
            <person name="Wloga D."/>
            <person name="Gaertig J."/>
            <person name="Frankel J."/>
            <person name="Tsao C.-C."/>
            <person name="Gorovsky M.A."/>
            <person name="Keeling P.J."/>
            <person name="Waller R.F."/>
            <person name="Patron N.J."/>
            <person name="Cherry J.M."/>
            <person name="Stover N.A."/>
            <person name="Krieger C.J."/>
            <person name="del Toro C."/>
            <person name="Ryder H.F."/>
            <person name="Williamson S.C."/>
            <person name="Barbeau R.A."/>
            <person name="Hamilton E.P."/>
            <person name="Orias E."/>
        </authorList>
    </citation>
    <scope>NUCLEOTIDE SEQUENCE [LARGE SCALE GENOMIC DNA]</scope>
    <source>
        <strain evidence="3">SB210</strain>
    </source>
</reference>
<dbReference type="RefSeq" id="XP_012656088.1">
    <property type="nucleotide sequence ID" value="XM_012800634.1"/>
</dbReference>
<accession>W7X1C5</accession>
<keyword evidence="1" id="KW-0472">Membrane</keyword>
<name>W7X1C5_TETTS</name>
<sequence length="329" mass="39819">MNNFPLQFFIRSTLYYLQNLLIIFNLQIKYIIIFLCQLPLQLFIYWFIIFNELIKSFLKKTQSKIILINQFKITILIFGSNKTQIEKIKLQFLKSVIFFYLFLCQNNISKFLKQLIFCYLTLLLTDQMIQFKLFEKNFQIKRQNKNIKQKIDKIILTYLVIGILMKIQFYFLIKFLFILNQKKIVQNFKLFLIFIRKIANLLILQLNKIQIIQRQIKGYVDNYLRHKLNMFSNKEIKKFSVNDQFFQKEIQIMQLNILLLFKIGVFQIMLVEKINILNTLASFIYFGQQVSPQILTENQNGQLVCSFFFFNLNDQKEFKQLKCINYTLL</sequence>
<evidence type="ECO:0000313" key="3">
    <source>
        <dbReference type="Proteomes" id="UP000009168"/>
    </source>
</evidence>
<dbReference type="EMBL" id="GG662313">
    <property type="protein sequence ID" value="EWS71387.1"/>
    <property type="molecule type" value="Genomic_DNA"/>
</dbReference>
<dbReference type="Proteomes" id="UP000009168">
    <property type="component" value="Unassembled WGS sequence"/>
</dbReference>
<dbReference type="InParanoid" id="W7X1C5"/>
<keyword evidence="1" id="KW-1133">Transmembrane helix</keyword>
<dbReference type="AlphaFoldDB" id="W7X1C5"/>
<proteinExistence type="predicted"/>
<evidence type="ECO:0000256" key="1">
    <source>
        <dbReference type="SAM" id="Phobius"/>
    </source>
</evidence>
<organism evidence="2 3">
    <name type="scientific">Tetrahymena thermophila (strain SB210)</name>
    <dbReference type="NCBI Taxonomy" id="312017"/>
    <lineage>
        <taxon>Eukaryota</taxon>
        <taxon>Sar</taxon>
        <taxon>Alveolata</taxon>
        <taxon>Ciliophora</taxon>
        <taxon>Intramacronucleata</taxon>
        <taxon>Oligohymenophorea</taxon>
        <taxon>Hymenostomatida</taxon>
        <taxon>Tetrahymenina</taxon>
        <taxon>Tetrahymenidae</taxon>
        <taxon>Tetrahymena</taxon>
    </lineage>
</organism>
<evidence type="ECO:0000313" key="2">
    <source>
        <dbReference type="EMBL" id="EWS71387.1"/>
    </source>
</evidence>
<keyword evidence="3" id="KW-1185">Reference proteome</keyword>
<dbReference type="GeneID" id="24440634"/>
<protein>
    <submittedName>
        <fullName evidence="2">Transmembrane protein, putative</fullName>
    </submittedName>
</protein>
<feature type="transmembrane region" description="Helical" evidence="1">
    <location>
        <begin position="155"/>
        <end position="178"/>
    </location>
</feature>
<feature type="transmembrane region" description="Helical" evidence="1">
    <location>
        <begin position="20"/>
        <end position="50"/>
    </location>
</feature>
<gene>
    <name evidence="2" type="ORF">TTHERM_000780429</name>
</gene>
<dbReference type="KEGG" id="tet:TTHERM_000780429"/>
<keyword evidence="1 2" id="KW-0812">Transmembrane</keyword>